<dbReference type="PANTHER" id="PTHR33204:SF18">
    <property type="entry name" value="TRANSCRIPTIONAL REGULATORY PROTEIN"/>
    <property type="match status" value="1"/>
</dbReference>
<feature type="region of interest" description="Disordered" evidence="4">
    <location>
        <begin position="1"/>
        <end position="28"/>
    </location>
</feature>
<feature type="compositionally biased region" description="Polar residues" evidence="4">
    <location>
        <begin position="8"/>
        <end position="17"/>
    </location>
</feature>
<dbReference type="eggNOG" id="arCOG01057">
    <property type="taxonomic scope" value="Archaea"/>
</dbReference>
<accession>M0LTN0</accession>
<keyword evidence="1" id="KW-0805">Transcription regulation</keyword>
<feature type="domain" description="HTH hxlR-type" evidence="5">
    <location>
        <begin position="55"/>
        <end position="152"/>
    </location>
</feature>
<dbReference type="InterPro" id="IPR002577">
    <property type="entry name" value="HTH_HxlR"/>
</dbReference>
<dbReference type="InterPro" id="IPR036388">
    <property type="entry name" value="WH-like_DNA-bd_sf"/>
</dbReference>
<keyword evidence="2" id="KW-0238">DNA-binding</keyword>
<evidence type="ECO:0000256" key="4">
    <source>
        <dbReference type="SAM" id="MobiDB-lite"/>
    </source>
</evidence>
<name>M0LTN0_9EURY</name>
<dbReference type="Gene3D" id="1.10.10.10">
    <property type="entry name" value="Winged helix-like DNA-binding domain superfamily/Winged helix DNA-binding domain"/>
    <property type="match status" value="1"/>
</dbReference>
<keyword evidence="7" id="KW-1185">Reference proteome</keyword>
<dbReference type="PANTHER" id="PTHR33204">
    <property type="entry name" value="TRANSCRIPTIONAL REGULATOR, MARR FAMILY"/>
    <property type="match status" value="1"/>
</dbReference>
<dbReference type="AlphaFoldDB" id="M0LTN0"/>
<sequence>MLNDQRYKYTSNDSQILMTGPSEQADVPDLSAGLSREEASALRESFGAEEQKRISQTVAELLDLLGKTHTMAVLSAFAFAEGPLRFSDLETELDVAPNTLSTRLQDLTEAGLLDREAYNEVPPRVEYTPTENAESLFPVFAHLHHWAIEYEL</sequence>
<evidence type="ECO:0000256" key="2">
    <source>
        <dbReference type="ARBA" id="ARBA00023125"/>
    </source>
</evidence>
<evidence type="ECO:0000256" key="1">
    <source>
        <dbReference type="ARBA" id="ARBA00023015"/>
    </source>
</evidence>
<dbReference type="Pfam" id="PF01638">
    <property type="entry name" value="HxlR"/>
    <property type="match status" value="1"/>
</dbReference>
<comment type="caution">
    <text evidence="6">The sequence shown here is derived from an EMBL/GenBank/DDBJ whole genome shotgun (WGS) entry which is preliminary data.</text>
</comment>
<dbReference type="GO" id="GO:0003677">
    <property type="term" value="F:DNA binding"/>
    <property type="evidence" value="ECO:0007669"/>
    <property type="project" value="UniProtKB-KW"/>
</dbReference>
<dbReference type="EMBL" id="AOMB01000037">
    <property type="protein sequence ID" value="EMA36917.1"/>
    <property type="molecule type" value="Genomic_DNA"/>
</dbReference>
<gene>
    <name evidence="6" type="ORF">C447_13667</name>
</gene>
<dbReference type="SUPFAM" id="SSF46785">
    <property type="entry name" value="Winged helix' DNA-binding domain"/>
    <property type="match status" value="1"/>
</dbReference>
<dbReference type="PROSITE" id="PS51118">
    <property type="entry name" value="HTH_HXLR"/>
    <property type="match status" value="1"/>
</dbReference>
<keyword evidence="3" id="KW-0804">Transcription</keyword>
<dbReference type="PATRIC" id="fig|1132509.6.peg.3186"/>
<dbReference type="Proteomes" id="UP000011566">
    <property type="component" value="Unassembled WGS sequence"/>
</dbReference>
<dbReference type="OrthoDB" id="10490at2157"/>
<evidence type="ECO:0000259" key="5">
    <source>
        <dbReference type="PROSITE" id="PS51118"/>
    </source>
</evidence>
<evidence type="ECO:0000256" key="3">
    <source>
        <dbReference type="ARBA" id="ARBA00023163"/>
    </source>
</evidence>
<dbReference type="InterPro" id="IPR036390">
    <property type="entry name" value="WH_DNA-bd_sf"/>
</dbReference>
<evidence type="ECO:0000313" key="6">
    <source>
        <dbReference type="EMBL" id="EMA36917.1"/>
    </source>
</evidence>
<proteinExistence type="predicted"/>
<organism evidence="6 7">
    <name type="scientific">Halococcus hamelinensis 100A6</name>
    <dbReference type="NCBI Taxonomy" id="1132509"/>
    <lineage>
        <taxon>Archaea</taxon>
        <taxon>Methanobacteriati</taxon>
        <taxon>Methanobacteriota</taxon>
        <taxon>Stenosarchaea group</taxon>
        <taxon>Halobacteria</taxon>
        <taxon>Halobacteriales</taxon>
        <taxon>Halococcaceae</taxon>
        <taxon>Halococcus</taxon>
    </lineage>
</organism>
<reference evidence="6 7" key="1">
    <citation type="journal article" date="2014" name="PLoS Genet.">
        <title>Phylogenetically driven sequencing of extremely halophilic archaea reveals strategies for static and dynamic osmo-response.</title>
        <authorList>
            <person name="Becker E.A."/>
            <person name="Seitzer P.M."/>
            <person name="Tritt A."/>
            <person name="Larsen D."/>
            <person name="Krusor M."/>
            <person name="Yao A.I."/>
            <person name="Wu D."/>
            <person name="Madern D."/>
            <person name="Eisen J.A."/>
            <person name="Darling A.E."/>
            <person name="Facciotti M.T."/>
        </authorList>
    </citation>
    <scope>NUCLEOTIDE SEQUENCE [LARGE SCALE GENOMIC DNA]</scope>
    <source>
        <strain evidence="6 7">100A6</strain>
    </source>
</reference>
<protein>
    <submittedName>
        <fullName evidence="6">HxlR family transcriptional regulator</fullName>
    </submittedName>
</protein>
<dbReference type="InterPro" id="IPR011991">
    <property type="entry name" value="ArsR-like_HTH"/>
</dbReference>
<dbReference type="CDD" id="cd00090">
    <property type="entry name" value="HTH_ARSR"/>
    <property type="match status" value="1"/>
</dbReference>
<evidence type="ECO:0000313" key="7">
    <source>
        <dbReference type="Proteomes" id="UP000011566"/>
    </source>
</evidence>